<evidence type="ECO:0000313" key="2">
    <source>
        <dbReference type="Proteomes" id="UP001152795"/>
    </source>
</evidence>
<dbReference type="Proteomes" id="UP001152795">
    <property type="component" value="Unassembled WGS sequence"/>
</dbReference>
<name>A0A7D9I0R0_PARCT</name>
<comment type="caution">
    <text evidence="1">The sequence shown here is derived from an EMBL/GenBank/DDBJ whole genome shotgun (WGS) entry which is preliminary data.</text>
</comment>
<keyword evidence="2" id="KW-1185">Reference proteome</keyword>
<dbReference type="PANTHER" id="PTHR47331:SF6">
    <property type="entry name" value="DOUBLECORTIN DOMAIN-CONTAINING PROTEIN"/>
    <property type="match status" value="1"/>
</dbReference>
<gene>
    <name evidence="1" type="ORF">PACLA_8A002307</name>
</gene>
<protein>
    <submittedName>
        <fullName evidence="1">Uncharacterized protein</fullName>
    </submittedName>
</protein>
<dbReference type="EMBL" id="CACRXK020003373">
    <property type="protein sequence ID" value="CAB3998501.1"/>
    <property type="molecule type" value="Genomic_DNA"/>
</dbReference>
<dbReference type="AlphaFoldDB" id="A0A7D9I0R0"/>
<accession>A0A7D9I0R0</accession>
<organism evidence="1 2">
    <name type="scientific">Paramuricea clavata</name>
    <name type="common">Red gorgonian</name>
    <name type="synonym">Violescent sea-whip</name>
    <dbReference type="NCBI Taxonomy" id="317549"/>
    <lineage>
        <taxon>Eukaryota</taxon>
        <taxon>Metazoa</taxon>
        <taxon>Cnidaria</taxon>
        <taxon>Anthozoa</taxon>
        <taxon>Octocorallia</taxon>
        <taxon>Malacalcyonacea</taxon>
        <taxon>Plexauridae</taxon>
        <taxon>Paramuricea</taxon>
    </lineage>
</organism>
<dbReference type="OrthoDB" id="6144268at2759"/>
<proteinExistence type="predicted"/>
<reference evidence="1" key="1">
    <citation type="submission" date="2020-04" db="EMBL/GenBank/DDBJ databases">
        <authorList>
            <person name="Alioto T."/>
            <person name="Alioto T."/>
            <person name="Gomez Garrido J."/>
        </authorList>
    </citation>
    <scope>NUCLEOTIDE SEQUENCE</scope>
    <source>
        <strain evidence="1">A484AB</strain>
    </source>
</reference>
<sequence>GPEQLRALKDQNSEKTNLKYGEIIAIFYKFLSSYQNPAKGVVEVWNKLGERFGSDVVLTKAYLDKIRGFPKVGYWDNKKLQELGDLLLSLQCAKDDGQLKGLRILDEPIFLRPITEKLPNDIQSRWQRHTTLRCKREKHTDYPPFSEFSKFVQDISLERNDPNLVIEHPTNDDPLCSKPRQTFKTDMKSDHDDDFRDVTQYNPNNCVLHEMPHPTHVILRLPCKVDRRTEKSRKKTPPLFSDSKFPVKCSECGSDIHLEALHVDHPPKPPKPGIDHGGAGRKETVINHLEVTTAREGSKRCCDRPVTDVLPIISVHELNKQH</sequence>
<evidence type="ECO:0000313" key="1">
    <source>
        <dbReference type="EMBL" id="CAB3998501.1"/>
    </source>
</evidence>
<feature type="non-terminal residue" evidence="1">
    <location>
        <position position="1"/>
    </location>
</feature>
<dbReference type="PANTHER" id="PTHR47331">
    <property type="entry name" value="PHD-TYPE DOMAIN-CONTAINING PROTEIN"/>
    <property type="match status" value="1"/>
</dbReference>